<evidence type="ECO:0000256" key="2">
    <source>
        <dbReference type="ARBA" id="ARBA00022679"/>
    </source>
</evidence>
<protein>
    <recommendedName>
        <fullName evidence="8">N-alpha-acetyltransferase 60</fullName>
        <ecNumber evidence="7">2.3.1.259</ecNumber>
        <ecNumber evidence="1">2.3.1.48</ecNumber>
    </recommendedName>
</protein>
<dbReference type="InterPro" id="IPR045141">
    <property type="entry name" value="NAA60-like"/>
</dbReference>
<dbReference type="InterPro" id="IPR016181">
    <property type="entry name" value="Acyl_CoA_acyltransferase"/>
</dbReference>
<comment type="caution">
    <text evidence="12">The sequence shown here is derived from an EMBL/GenBank/DDBJ whole genome shotgun (WGS) entry which is preliminary data.</text>
</comment>
<dbReference type="GO" id="GO:0007059">
    <property type="term" value="P:chromosome segregation"/>
    <property type="evidence" value="ECO:0007669"/>
    <property type="project" value="UniProtKB-KW"/>
</dbReference>
<dbReference type="InterPro" id="IPR000182">
    <property type="entry name" value="GNAT_dom"/>
</dbReference>
<accession>A0AAE0BCW2</accession>
<keyword evidence="13" id="KW-1185">Reference proteome</keyword>
<comment type="similarity">
    <text evidence="6">Belongs to the acetyltransferase family. NAA60 subfamily.</text>
</comment>
<dbReference type="GO" id="GO:0120518">
    <property type="term" value="F:protein N-terminal-methionine acetyltransferase activity"/>
    <property type="evidence" value="ECO:0007669"/>
    <property type="project" value="UniProtKB-EC"/>
</dbReference>
<reference evidence="12 13" key="1">
    <citation type="journal article" date="2015" name="Genome Biol. Evol.">
        <title>Comparative Genomics of a Bacterivorous Green Alga Reveals Evolutionary Causalities and Consequences of Phago-Mixotrophic Mode of Nutrition.</title>
        <authorList>
            <person name="Burns J.A."/>
            <person name="Paasch A."/>
            <person name="Narechania A."/>
            <person name="Kim E."/>
        </authorList>
    </citation>
    <scope>NUCLEOTIDE SEQUENCE [LARGE SCALE GENOMIC DNA]</scope>
    <source>
        <strain evidence="12 13">PLY_AMNH</strain>
    </source>
</reference>
<evidence type="ECO:0000256" key="3">
    <source>
        <dbReference type="ARBA" id="ARBA00022829"/>
    </source>
</evidence>
<dbReference type="EC" id="2.3.1.259" evidence="7"/>
<dbReference type="AlphaFoldDB" id="A0AAE0BCW2"/>
<dbReference type="Proteomes" id="UP001190700">
    <property type="component" value="Unassembled WGS sequence"/>
</dbReference>
<comment type="catalytic activity">
    <reaction evidence="9">
        <text>L-lysyl-[protein] + acetyl-CoA = N(6)-acetyl-L-lysyl-[protein] + CoA + H(+)</text>
        <dbReference type="Rhea" id="RHEA:45948"/>
        <dbReference type="Rhea" id="RHEA-COMP:9752"/>
        <dbReference type="Rhea" id="RHEA-COMP:10731"/>
        <dbReference type="ChEBI" id="CHEBI:15378"/>
        <dbReference type="ChEBI" id="CHEBI:29969"/>
        <dbReference type="ChEBI" id="CHEBI:57287"/>
        <dbReference type="ChEBI" id="CHEBI:57288"/>
        <dbReference type="ChEBI" id="CHEBI:61930"/>
        <dbReference type="EC" id="2.3.1.48"/>
    </reaction>
</comment>
<keyword evidence="5" id="KW-0012">Acyltransferase</keyword>
<evidence type="ECO:0000313" key="13">
    <source>
        <dbReference type="Proteomes" id="UP001190700"/>
    </source>
</evidence>
<evidence type="ECO:0000256" key="10">
    <source>
        <dbReference type="ARBA" id="ARBA00048848"/>
    </source>
</evidence>
<dbReference type="PANTHER" id="PTHR14744:SF15">
    <property type="entry name" value="N-ALPHA-ACETYLTRANSFERASE 60"/>
    <property type="match status" value="1"/>
</dbReference>
<dbReference type="EMBL" id="LGRX02035688">
    <property type="protein sequence ID" value="KAK3233517.1"/>
    <property type="molecule type" value="Genomic_DNA"/>
</dbReference>
<keyword evidence="2" id="KW-0808">Transferase</keyword>
<evidence type="ECO:0000256" key="5">
    <source>
        <dbReference type="ARBA" id="ARBA00023315"/>
    </source>
</evidence>
<keyword evidence="3" id="KW-0159">Chromosome partition</keyword>
<name>A0AAE0BCW2_9CHLO</name>
<evidence type="ECO:0000256" key="1">
    <source>
        <dbReference type="ARBA" id="ARBA00013184"/>
    </source>
</evidence>
<dbReference type="Gene3D" id="3.40.630.30">
    <property type="match status" value="1"/>
</dbReference>
<sequence length="153" mass="17759">MFQPGVSLIAIPPGFYFRQLRPSDIEELKELHRALFPIDYEHEFYEKAVNGRDGIIGWILVDKRDMESGEESVAGFVTVRVQNLEDCDEMERELLGWTMLEHLMPWRRKGKQLVYILTLGVKECYRKSGLGRALIQQVQLSTLKIMNRTVSSI</sequence>
<dbReference type="EC" id="2.3.1.48" evidence="1"/>
<dbReference type="GO" id="GO:0000139">
    <property type="term" value="C:Golgi membrane"/>
    <property type="evidence" value="ECO:0007669"/>
    <property type="project" value="TreeGrafter"/>
</dbReference>
<evidence type="ECO:0000256" key="9">
    <source>
        <dbReference type="ARBA" id="ARBA00048017"/>
    </source>
</evidence>
<evidence type="ECO:0000313" key="12">
    <source>
        <dbReference type="EMBL" id="KAK3233517.1"/>
    </source>
</evidence>
<evidence type="ECO:0000259" key="11">
    <source>
        <dbReference type="Pfam" id="PF00583"/>
    </source>
</evidence>
<keyword evidence="4" id="KW-0156">Chromatin regulator</keyword>
<feature type="domain" description="N-acetyltransferase" evidence="11">
    <location>
        <begin position="27"/>
        <end position="138"/>
    </location>
</feature>
<organism evidence="12 13">
    <name type="scientific">Cymbomonas tetramitiformis</name>
    <dbReference type="NCBI Taxonomy" id="36881"/>
    <lineage>
        <taxon>Eukaryota</taxon>
        <taxon>Viridiplantae</taxon>
        <taxon>Chlorophyta</taxon>
        <taxon>Pyramimonadophyceae</taxon>
        <taxon>Pyramimonadales</taxon>
        <taxon>Pyramimonadaceae</taxon>
        <taxon>Cymbomonas</taxon>
    </lineage>
</organism>
<comment type="catalytic activity">
    <reaction evidence="10">
        <text>N-terminal L-methionyl-[transmembrane protein] + acetyl-CoA = N-terminal N(alpha)-acetyl-L-methionyl-[transmembrane protein] + CoA + H(+)</text>
        <dbReference type="Rhea" id="RHEA:50604"/>
        <dbReference type="Rhea" id="RHEA-COMP:12745"/>
        <dbReference type="Rhea" id="RHEA-COMP:12746"/>
        <dbReference type="ChEBI" id="CHEBI:15378"/>
        <dbReference type="ChEBI" id="CHEBI:57287"/>
        <dbReference type="ChEBI" id="CHEBI:57288"/>
        <dbReference type="ChEBI" id="CHEBI:64731"/>
        <dbReference type="ChEBI" id="CHEBI:133414"/>
        <dbReference type="EC" id="2.3.1.259"/>
    </reaction>
</comment>
<proteinExistence type="inferred from homology"/>
<dbReference type="GO" id="GO:0004402">
    <property type="term" value="F:histone acetyltransferase activity"/>
    <property type="evidence" value="ECO:0007669"/>
    <property type="project" value="TreeGrafter"/>
</dbReference>
<evidence type="ECO:0000256" key="4">
    <source>
        <dbReference type="ARBA" id="ARBA00022853"/>
    </source>
</evidence>
<evidence type="ECO:0000256" key="7">
    <source>
        <dbReference type="ARBA" id="ARBA00026111"/>
    </source>
</evidence>
<evidence type="ECO:0000256" key="8">
    <source>
        <dbReference type="ARBA" id="ARBA00026144"/>
    </source>
</evidence>
<evidence type="ECO:0000256" key="6">
    <source>
        <dbReference type="ARBA" id="ARBA00025774"/>
    </source>
</evidence>
<dbReference type="Pfam" id="PF00583">
    <property type="entry name" value="Acetyltransf_1"/>
    <property type="match status" value="1"/>
</dbReference>
<dbReference type="SUPFAM" id="SSF55729">
    <property type="entry name" value="Acyl-CoA N-acyltransferases (Nat)"/>
    <property type="match status" value="1"/>
</dbReference>
<gene>
    <name evidence="12" type="ORF">CYMTET_56181</name>
</gene>
<dbReference type="PANTHER" id="PTHR14744">
    <property type="entry name" value="N-ALPHA-ACETYLTRANSFERASE 60"/>
    <property type="match status" value="1"/>
</dbReference>